<evidence type="ECO:0000259" key="6">
    <source>
        <dbReference type="PROSITE" id="PS51085"/>
    </source>
</evidence>
<organism evidence="7 8">
    <name type="scientific">Ammoniphilus resinae</name>
    <dbReference type="NCBI Taxonomy" id="861532"/>
    <lineage>
        <taxon>Bacteria</taxon>
        <taxon>Bacillati</taxon>
        <taxon>Bacillota</taxon>
        <taxon>Bacilli</taxon>
        <taxon>Bacillales</taxon>
        <taxon>Paenibacillaceae</taxon>
        <taxon>Aneurinibacillus group</taxon>
        <taxon>Ammoniphilus</taxon>
    </lineage>
</organism>
<keyword evidence="5" id="KW-0411">Iron-sulfur</keyword>
<keyword evidence="1" id="KW-0001">2Fe-2S</keyword>
<dbReference type="GO" id="GO:0043885">
    <property type="term" value="F:anaerobic carbon-monoxide dehydrogenase activity"/>
    <property type="evidence" value="ECO:0007669"/>
    <property type="project" value="UniProtKB-EC"/>
</dbReference>
<evidence type="ECO:0000313" key="7">
    <source>
        <dbReference type="EMBL" id="MBP1932125.1"/>
    </source>
</evidence>
<evidence type="ECO:0000256" key="5">
    <source>
        <dbReference type="ARBA" id="ARBA00023014"/>
    </source>
</evidence>
<keyword evidence="2" id="KW-0479">Metal-binding</keyword>
<dbReference type="InterPro" id="IPR051452">
    <property type="entry name" value="Diverse_Oxidoreductases"/>
</dbReference>
<dbReference type="EC" id="1.2.7.4" evidence="7"/>
<dbReference type="InterPro" id="IPR006058">
    <property type="entry name" value="2Fe2S_fd_BS"/>
</dbReference>
<dbReference type="SUPFAM" id="SSF47741">
    <property type="entry name" value="CO dehydrogenase ISP C-domain like"/>
    <property type="match status" value="1"/>
</dbReference>
<feature type="domain" description="2Fe-2S ferredoxin-type" evidence="6">
    <location>
        <begin position="9"/>
        <end position="85"/>
    </location>
</feature>
<evidence type="ECO:0000256" key="1">
    <source>
        <dbReference type="ARBA" id="ARBA00022714"/>
    </source>
</evidence>
<comment type="caution">
    <text evidence="7">The sequence shown here is derived from an EMBL/GenBank/DDBJ whole genome shotgun (WGS) entry which is preliminary data.</text>
</comment>
<dbReference type="InterPro" id="IPR036010">
    <property type="entry name" value="2Fe-2S_ferredoxin-like_sf"/>
</dbReference>
<dbReference type="SUPFAM" id="SSF54292">
    <property type="entry name" value="2Fe-2S ferredoxin-like"/>
    <property type="match status" value="1"/>
</dbReference>
<evidence type="ECO:0000256" key="2">
    <source>
        <dbReference type="ARBA" id="ARBA00022723"/>
    </source>
</evidence>
<evidence type="ECO:0000256" key="4">
    <source>
        <dbReference type="ARBA" id="ARBA00023004"/>
    </source>
</evidence>
<dbReference type="PROSITE" id="PS00197">
    <property type="entry name" value="2FE2S_FER_1"/>
    <property type="match status" value="1"/>
</dbReference>
<dbReference type="Gene3D" id="3.10.20.30">
    <property type="match status" value="1"/>
</dbReference>
<dbReference type="PROSITE" id="PS51085">
    <property type="entry name" value="2FE2S_FER_2"/>
    <property type="match status" value="1"/>
</dbReference>
<proteinExistence type="predicted"/>
<name>A0ABS4GQG9_9BACL</name>
<dbReference type="Pfam" id="PF01799">
    <property type="entry name" value="Fer2_2"/>
    <property type="match status" value="1"/>
</dbReference>
<dbReference type="InterPro" id="IPR012675">
    <property type="entry name" value="Beta-grasp_dom_sf"/>
</dbReference>
<dbReference type="CDD" id="cd00207">
    <property type="entry name" value="fer2"/>
    <property type="match status" value="1"/>
</dbReference>
<dbReference type="Proteomes" id="UP001519343">
    <property type="component" value="Unassembled WGS sequence"/>
</dbReference>
<accession>A0ABS4GQG9</accession>
<reference evidence="7 8" key="1">
    <citation type="submission" date="2021-03" db="EMBL/GenBank/DDBJ databases">
        <title>Genomic Encyclopedia of Type Strains, Phase IV (KMG-IV): sequencing the most valuable type-strain genomes for metagenomic binning, comparative biology and taxonomic classification.</title>
        <authorList>
            <person name="Goeker M."/>
        </authorList>
    </citation>
    <scope>NUCLEOTIDE SEQUENCE [LARGE SCALE GENOMIC DNA]</scope>
    <source>
        <strain evidence="7 8">DSM 24738</strain>
    </source>
</reference>
<dbReference type="InterPro" id="IPR036884">
    <property type="entry name" value="2Fe-2S-bd_dom_sf"/>
</dbReference>
<dbReference type="InterPro" id="IPR001041">
    <property type="entry name" value="2Fe-2S_ferredoxin-type"/>
</dbReference>
<dbReference type="PANTHER" id="PTHR44379">
    <property type="entry name" value="OXIDOREDUCTASE WITH IRON-SULFUR SUBUNIT"/>
    <property type="match status" value="1"/>
</dbReference>
<dbReference type="PANTHER" id="PTHR44379:SF7">
    <property type="entry name" value="XANTHINE DEHYDROGENASE SUBUNIT E-RELATED"/>
    <property type="match status" value="1"/>
</dbReference>
<evidence type="ECO:0000313" key="8">
    <source>
        <dbReference type="Proteomes" id="UP001519343"/>
    </source>
</evidence>
<sequence>MISNGKSKTVIELHVNGDSHEVMVRSGDTLLDILREQLGLSGAKRSCENGDCGACTVLADGKPIHSCLSLAIESCDQSLMTIEGLMGSPIQQAFVDNWAIQCGFCTPGFILNCHALATEHPNASDEVIEEWMCSNLCRCTGYQEIKEAVQSVVRASGNA</sequence>
<keyword evidence="4" id="KW-0408">Iron</keyword>
<dbReference type="Pfam" id="PF00111">
    <property type="entry name" value="Fer2"/>
    <property type="match status" value="1"/>
</dbReference>
<protein>
    <submittedName>
        <fullName evidence="7">Carbon-monoxide dehydrogenase small subunit</fullName>
        <ecNumber evidence="7">1.2.7.4</ecNumber>
    </submittedName>
</protein>
<gene>
    <name evidence="7" type="ORF">J2Z37_002126</name>
</gene>
<keyword evidence="8" id="KW-1185">Reference proteome</keyword>
<dbReference type="InterPro" id="IPR002888">
    <property type="entry name" value="2Fe-2S-bd"/>
</dbReference>
<evidence type="ECO:0000256" key="3">
    <source>
        <dbReference type="ARBA" id="ARBA00023002"/>
    </source>
</evidence>
<keyword evidence="3 7" id="KW-0560">Oxidoreductase</keyword>
<dbReference type="Gene3D" id="1.10.150.120">
    <property type="entry name" value="[2Fe-2S]-binding domain"/>
    <property type="match status" value="1"/>
</dbReference>
<dbReference type="RefSeq" id="WP_209810189.1">
    <property type="nucleotide sequence ID" value="NZ_JAGGKT010000005.1"/>
</dbReference>
<dbReference type="EMBL" id="JAGGKT010000005">
    <property type="protein sequence ID" value="MBP1932125.1"/>
    <property type="molecule type" value="Genomic_DNA"/>
</dbReference>